<dbReference type="InterPro" id="IPR000073">
    <property type="entry name" value="AB_hydrolase_1"/>
</dbReference>
<dbReference type="EMBL" id="CP043494">
    <property type="protein sequence ID" value="WNG47340.1"/>
    <property type="molecule type" value="Genomic_DNA"/>
</dbReference>
<reference evidence="3 4" key="1">
    <citation type="submission" date="2019-08" db="EMBL/GenBank/DDBJ databases">
        <title>Archangium and Cystobacter genomes.</title>
        <authorList>
            <person name="Chen I.-C.K."/>
            <person name="Wielgoss S."/>
        </authorList>
    </citation>
    <scope>NUCLEOTIDE SEQUENCE [LARGE SCALE GENOMIC DNA]</scope>
    <source>
        <strain evidence="3 4">Cbm 6</strain>
    </source>
</reference>
<protein>
    <submittedName>
        <fullName evidence="3">Alpha/beta hydrolase</fullName>
    </submittedName>
</protein>
<keyword evidence="3" id="KW-0378">Hydrolase</keyword>
<proteinExistence type="inferred from homology"/>
<accession>A0ABY9WVN7</accession>
<dbReference type="RefSeq" id="WP_395825075.1">
    <property type="nucleotide sequence ID" value="NZ_CP043494.1"/>
</dbReference>
<dbReference type="PRINTS" id="PR00111">
    <property type="entry name" value="ABHYDROLASE"/>
</dbReference>
<sequence>MNAIKRNNVKVLGRGKKAMLFAHGYGCDQNMWRLITPAFQDDYQIVLFDHVGNGQSEISAYNRTKYSSLKGYAEDVLEICRELGVKDVVFVGHSVSAMIGVLAALEEPDRFEKLVLIGPSPCYINHDDYVGGFSRGDIEELLESLDSNYLGWSSTMAPVIMGNPDRPELGAELTNSFCRTDPEIAKHFAHVTFLSDNRADLPKLKTPSLILQCSQDVIAPECVGEYVHRTLANSRLVVMKATGHCPNLSAPEETIAAMKTFL</sequence>
<dbReference type="SUPFAM" id="SSF53474">
    <property type="entry name" value="alpha/beta-Hydrolases"/>
    <property type="match status" value="1"/>
</dbReference>
<evidence type="ECO:0000313" key="4">
    <source>
        <dbReference type="Proteomes" id="UP001611383"/>
    </source>
</evidence>
<organism evidence="3 4">
    <name type="scientific">Archangium minus</name>
    <dbReference type="NCBI Taxonomy" id="83450"/>
    <lineage>
        <taxon>Bacteria</taxon>
        <taxon>Pseudomonadati</taxon>
        <taxon>Myxococcota</taxon>
        <taxon>Myxococcia</taxon>
        <taxon>Myxococcales</taxon>
        <taxon>Cystobacterineae</taxon>
        <taxon>Archangiaceae</taxon>
        <taxon>Archangium</taxon>
    </lineage>
</organism>
<dbReference type="PANTHER" id="PTHR43039">
    <property type="entry name" value="ESTERASE-RELATED"/>
    <property type="match status" value="1"/>
</dbReference>
<evidence type="ECO:0000313" key="3">
    <source>
        <dbReference type="EMBL" id="WNG47340.1"/>
    </source>
</evidence>
<dbReference type="InterPro" id="IPR029058">
    <property type="entry name" value="AB_hydrolase_fold"/>
</dbReference>
<dbReference type="GO" id="GO:0016787">
    <property type="term" value="F:hydrolase activity"/>
    <property type="evidence" value="ECO:0007669"/>
    <property type="project" value="UniProtKB-KW"/>
</dbReference>
<comment type="similarity">
    <text evidence="1">Belongs to the AB hydrolase superfamily.</text>
</comment>
<gene>
    <name evidence="3" type="ORF">F0U60_26825</name>
</gene>
<name>A0ABY9WVN7_9BACT</name>
<keyword evidence="4" id="KW-1185">Reference proteome</keyword>
<dbReference type="Proteomes" id="UP001611383">
    <property type="component" value="Chromosome"/>
</dbReference>
<dbReference type="Gene3D" id="3.40.50.1820">
    <property type="entry name" value="alpha/beta hydrolase"/>
    <property type="match status" value="1"/>
</dbReference>
<evidence type="ECO:0000259" key="2">
    <source>
        <dbReference type="Pfam" id="PF00561"/>
    </source>
</evidence>
<feature type="domain" description="AB hydrolase-1" evidence="2">
    <location>
        <begin position="18"/>
        <end position="250"/>
    </location>
</feature>
<dbReference type="Pfam" id="PF00561">
    <property type="entry name" value="Abhydrolase_1"/>
    <property type="match status" value="1"/>
</dbReference>
<evidence type="ECO:0000256" key="1">
    <source>
        <dbReference type="ARBA" id="ARBA00008645"/>
    </source>
</evidence>